<keyword evidence="9" id="KW-1185">Reference proteome</keyword>
<dbReference type="Gene3D" id="1.20.90.10">
    <property type="entry name" value="Phospholipase A2 domain"/>
    <property type="match status" value="1"/>
</dbReference>
<dbReference type="Proteomes" id="UP000585422">
    <property type="component" value="Unassembled WGS sequence"/>
</dbReference>
<feature type="disulfide bond" evidence="5">
    <location>
        <begin position="79"/>
        <end position="120"/>
    </location>
</feature>
<dbReference type="AlphaFoldDB" id="A0A7K7N9D0"/>
<dbReference type="PRINTS" id="PR00389">
    <property type="entry name" value="PHPHLIPASEA2"/>
</dbReference>
<feature type="domain" description="Phospholipase A2-like central" evidence="7">
    <location>
        <begin position="30"/>
        <end position="142"/>
    </location>
</feature>
<dbReference type="GO" id="GO:0005509">
    <property type="term" value="F:calcium ion binding"/>
    <property type="evidence" value="ECO:0007669"/>
    <property type="project" value="InterPro"/>
</dbReference>
<dbReference type="GO" id="GO:0047498">
    <property type="term" value="F:calcium-dependent phospholipase A2 activity"/>
    <property type="evidence" value="ECO:0007669"/>
    <property type="project" value="TreeGrafter"/>
</dbReference>
<reference evidence="8 9" key="1">
    <citation type="submission" date="2019-09" db="EMBL/GenBank/DDBJ databases">
        <title>Bird 10,000 Genomes (B10K) Project - Family phase.</title>
        <authorList>
            <person name="Zhang G."/>
        </authorList>
    </citation>
    <scope>NUCLEOTIDE SEQUENCE [LARGE SCALE GENOMIC DNA]</scope>
    <source>
        <strain evidence="8">OUT-0040</strain>
        <tissue evidence="8">Blood</tissue>
    </source>
</reference>
<feature type="disulfide bond" evidence="5">
    <location>
        <begin position="72"/>
        <end position="127"/>
    </location>
</feature>
<dbReference type="PANTHER" id="PTHR11716:SF9">
    <property type="entry name" value="PHOSPHOLIPASE A2, MEMBRANE ASSOCIATED"/>
    <property type="match status" value="1"/>
</dbReference>
<feature type="non-terminal residue" evidence="8">
    <location>
        <position position="1"/>
    </location>
</feature>
<dbReference type="InterPro" id="IPR036444">
    <property type="entry name" value="PLipase_A2_dom_sf"/>
</dbReference>
<dbReference type="GO" id="GO:0042130">
    <property type="term" value="P:negative regulation of T cell proliferation"/>
    <property type="evidence" value="ECO:0007669"/>
    <property type="project" value="TreeGrafter"/>
</dbReference>
<feature type="disulfide bond" evidence="5">
    <location>
        <begin position="107"/>
        <end position="118"/>
    </location>
</feature>
<comment type="subcellular location">
    <subcellularLocation>
        <location evidence="1">Secreted</location>
    </subcellularLocation>
</comment>
<protein>
    <submittedName>
        <fullName evidence="8">PA2B phospholipase</fullName>
    </submittedName>
</protein>
<feature type="disulfide bond" evidence="5">
    <location>
        <begin position="88"/>
        <end position="113"/>
    </location>
</feature>
<keyword evidence="4" id="KW-0106">Calcium</keyword>
<gene>
    <name evidence="8" type="primary">Pa2b_2</name>
    <name evidence="8" type="ORF">HALALB_R16775</name>
</gene>
<organism evidence="8 9">
    <name type="scientific">Haliaeetus albicilla</name>
    <name type="common">White-tailed sea-eagle</name>
    <name type="synonym">Falco albicilla</name>
    <dbReference type="NCBI Taxonomy" id="8969"/>
    <lineage>
        <taxon>Eukaryota</taxon>
        <taxon>Metazoa</taxon>
        <taxon>Chordata</taxon>
        <taxon>Craniata</taxon>
        <taxon>Vertebrata</taxon>
        <taxon>Euteleostomi</taxon>
        <taxon>Archelosauria</taxon>
        <taxon>Archosauria</taxon>
        <taxon>Dinosauria</taxon>
        <taxon>Saurischia</taxon>
        <taxon>Theropoda</taxon>
        <taxon>Coelurosauria</taxon>
        <taxon>Aves</taxon>
        <taxon>Neognathae</taxon>
        <taxon>Neoaves</taxon>
        <taxon>Telluraves</taxon>
        <taxon>Accipitrimorphae</taxon>
        <taxon>Accipitriformes</taxon>
        <taxon>Accipitridae</taxon>
        <taxon>Accipitrinae</taxon>
        <taxon>Haliaeetus</taxon>
    </lineage>
</organism>
<dbReference type="GO" id="GO:0006644">
    <property type="term" value="P:phospholipid metabolic process"/>
    <property type="evidence" value="ECO:0007669"/>
    <property type="project" value="InterPro"/>
</dbReference>
<feature type="non-terminal residue" evidence="8">
    <location>
        <position position="148"/>
    </location>
</feature>
<dbReference type="Pfam" id="PF00068">
    <property type="entry name" value="Phospholip_A2_1"/>
    <property type="match status" value="1"/>
</dbReference>
<dbReference type="SMART" id="SM00085">
    <property type="entry name" value="PA2c"/>
    <property type="match status" value="1"/>
</dbReference>
<dbReference type="GO" id="GO:0005543">
    <property type="term" value="F:phospholipid binding"/>
    <property type="evidence" value="ECO:0007669"/>
    <property type="project" value="TreeGrafter"/>
</dbReference>
<evidence type="ECO:0000256" key="4">
    <source>
        <dbReference type="PIRSR" id="PIRSR601211-2"/>
    </source>
</evidence>
<comment type="cofactor">
    <cofactor evidence="4">
        <name>Ca(2+)</name>
        <dbReference type="ChEBI" id="CHEBI:29108"/>
    </cofactor>
    <text evidence="4">Binds 1 Ca(2+) ion per subunit.</text>
</comment>
<evidence type="ECO:0000256" key="1">
    <source>
        <dbReference type="ARBA" id="ARBA00004613"/>
    </source>
</evidence>
<dbReference type="GO" id="GO:0016042">
    <property type="term" value="P:lipid catabolic process"/>
    <property type="evidence" value="ECO:0007669"/>
    <property type="project" value="InterPro"/>
</dbReference>
<keyword evidence="2" id="KW-0964">Secreted</keyword>
<evidence type="ECO:0000256" key="2">
    <source>
        <dbReference type="ARBA" id="ARBA00022525"/>
    </source>
</evidence>
<dbReference type="PANTHER" id="PTHR11716">
    <property type="entry name" value="PHOSPHOLIPASE A2 FAMILY MEMBER"/>
    <property type="match status" value="1"/>
</dbReference>
<feature type="binding site" evidence="4">
    <location>
        <position position="56"/>
    </location>
    <ligand>
        <name>Ca(2+)</name>
        <dbReference type="ChEBI" id="CHEBI:29108"/>
    </ligand>
</feature>
<dbReference type="InterPro" id="IPR016090">
    <property type="entry name" value="PLA2-like_dom"/>
</dbReference>
<keyword evidence="3 5" id="KW-1015">Disulfide bond</keyword>
<dbReference type="InterPro" id="IPR001211">
    <property type="entry name" value="PLA2"/>
</dbReference>
<dbReference type="GO" id="GO:0050482">
    <property type="term" value="P:arachidonate secretion"/>
    <property type="evidence" value="ECO:0007669"/>
    <property type="project" value="InterPro"/>
</dbReference>
<comment type="caution">
    <text evidence="8">The sequence shown here is derived from an EMBL/GenBank/DDBJ whole genome shotgun (WGS) entry which is preliminary data.</text>
</comment>
<evidence type="ECO:0000256" key="5">
    <source>
        <dbReference type="PIRSR" id="PIRSR601211-3"/>
    </source>
</evidence>
<evidence type="ECO:0000313" key="9">
    <source>
        <dbReference type="Proteomes" id="UP000585422"/>
    </source>
</evidence>
<accession>A0A7K7N9D0</accession>
<name>A0A7K7N9D0_HALAL</name>
<keyword evidence="4" id="KW-0479">Metal-binding</keyword>
<feature type="binding site" evidence="4">
    <location>
        <position position="60"/>
    </location>
    <ligand>
        <name>Ca(2+)</name>
        <dbReference type="ChEBI" id="CHEBI:29108"/>
    </ligand>
</feature>
<dbReference type="EMBL" id="VZSQ01000072">
    <property type="protein sequence ID" value="NWZ51793.1"/>
    <property type="molecule type" value="Genomic_DNA"/>
</dbReference>
<evidence type="ECO:0000256" key="3">
    <source>
        <dbReference type="ARBA" id="ARBA00023157"/>
    </source>
</evidence>
<dbReference type="GO" id="GO:0005576">
    <property type="term" value="C:extracellular region"/>
    <property type="evidence" value="ECO:0007669"/>
    <property type="project" value="UniProtKB-SubCell"/>
</dbReference>
<dbReference type="OrthoDB" id="9394198at2759"/>
<evidence type="ECO:0000259" key="7">
    <source>
        <dbReference type="SMART" id="SM00085"/>
    </source>
</evidence>
<comment type="similarity">
    <text evidence="6">Belongs to the phospholipase A2 family.</text>
</comment>
<dbReference type="SUPFAM" id="SSF48619">
    <property type="entry name" value="Phospholipase A2, PLA2"/>
    <property type="match status" value="1"/>
</dbReference>
<proteinExistence type="inferred from homology"/>
<evidence type="ECO:0000256" key="6">
    <source>
        <dbReference type="RuleBase" id="RU003654"/>
    </source>
</evidence>
<sequence>PPLSPGSPGLISAYNLQKSHFPVTLGVFTAHGKLPRMFTPGLEGSTVGNLTAYGCYSGWGSSGTSRASVDRCCLLRACCYAKLAARRCRVGPIQPLMVPRTRIPPTCRSGTWCQRGACRCEQAAWLCQMRGRGLLRRRGKCRGRGGRC</sequence>
<evidence type="ECO:0000313" key="8">
    <source>
        <dbReference type="EMBL" id="NWZ51793.1"/>
    </source>
</evidence>
<feature type="binding site" evidence="4">
    <location>
        <position position="58"/>
    </location>
    <ligand>
        <name>Ca(2+)</name>
        <dbReference type="ChEBI" id="CHEBI:29108"/>
    </ligand>
</feature>